<sequence length="73" mass="8231">MSCVIEVYDIVTYRPPDTGVYVYTNLGYMHYTAADGVAGLFAALGWQYQRFGAGKKKARYDSWLRDGPPECRA</sequence>
<feature type="transmembrane region" description="Helical" evidence="1">
    <location>
        <begin position="28"/>
        <end position="48"/>
    </location>
</feature>
<name>A0A0F9DZH3_9ZZZZ</name>
<gene>
    <name evidence="2" type="ORF">LCGC14_2428920</name>
</gene>
<protein>
    <submittedName>
        <fullName evidence="2">Uncharacterized protein</fullName>
    </submittedName>
</protein>
<reference evidence="2" key="1">
    <citation type="journal article" date="2015" name="Nature">
        <title>Complex archaea that bridge the gap between prokaryotes and eukaryotes.</title>
        <authorList>
            <person name="Spang A."/>
            <person name="Saw J.H."/>
            <person name="Jorgensen S.L."/>
            <person name="Zaremba-Niedzwiedzka K."/>
            <person name="Martijn J."/>
            <person name="Lind A.E."/>
            <person name="van Eijk R."/>
            <person name="Schleper C."/>
            <person name="Guy L."/>
            <person name="Ettema T.J."/>
        </authorList>
    </citation>
    <scope>NUCLEOTIDE SEQUENCE</scope>
</reference>
<evidence type="ECO:0000313" key="2">
    <source>
        <dbReference type="EMBL" id="KKL23091.1"/>
    </source>
</evidence>
<proteinExistence type="predicted"/>
<keyword evidence="1" id="KW-1133">Transmembrane helix</keyword>
<keyword evidence="1" id="KW-0472">Membrane</keyword>
<dbReference type="AlphaFoldDB" id="A0A0F9DZH3"/>
<accession>A0A0F9DZH3</accession>
<keyword evidence="1" id="KW-0812">Transmembrane</keyword>
<comment type="caution">
    <text evidence="2">The sequence shown here is derived from an EMBL/GenBank/DDBJ whole genome shotgun (WGS) entry which is preliminary data.</text>
</comment>
<dbReference type="EMBL" id="LAZR01037105">
    <property type="protein sequence ID" value="KKL23091.1"/>
    <property type="molecule type" value="Genomic_DNA"/>
</dbReference>
<evidence type="ECO:0000256" key="1">
    <source>
        <dbReference type="SAM" id="Phobius"/>
    </source>
</evidence>
<organism evidence="2">
    <name type="scientific">marine sediment metagenome</name>
    <dbReference type="NCBI Taxonomy" id="412755"/>
    <lineage>
        <taxon>unclassified sequences</taxon>
        <taxon>metagenomes</taxon>
        <taxon>ecological metagenomes</taxon>
    </lineage>
</organism>